<feature type="domain" description="GPR158/179 extracellular" evidence="10">
    <location>
        <begin position="18"/>
        <end position="84"/>
    </location>
</feature>
<sequence length="256" mass="28989">MIIFDDEVSKDRLIAYVFCRGTSGIDIDLRRVDIDQCPLPENSTELNIFAASDKCKNATTKCVPIKGLGFRRGSYRCECQPGYYFPNTSSTIKYFNGTVLEEEYEKKLMNEKTMYDEEGAFECLRCLEGCDTCEDDRPCVVTLNWLMRSAILILQCAIIAMLPIVGLFTWKYSDIKVVRAASPVLLRFIVLGAFLIYCTPFLRELGRRHARSRDCVTGKLKDISRAPIPVHIGSIKGPLQASILSLKPLAEFLNHY</sequence>
<keyword evidence="3" id="KW-1003">Cell membrane</keyword>
<proteinExistence type="inferred from homology"/>
<reference evidence="11" key="1">
    <citation type="submission" date="2021-06" db="EMBL/GenBank/DDBJ databases">
        <authorList>
            <person name="Hodson N. C."/>
            <person name="Mongue J. A."/>
            <person name="Jaron S. K."/>
        </authorList>
    </citation>
    <scope>NUCLEOTIDE SEQUENCE</scope>
</reference>
<keyword evidence="8" id="KW-0807">Transducer</keyword>
<dbReference type="InterPro" id="IPR054714">
    <property type="entry name" value="GPR158_179_extracellular"/>
</dbReference>
<comment type="caution">
    <text evidence="11">The sequence shown here is derived from an EMBL/GenBank/DDBJ whole genome shotgun (WGS) entry which is preliminary data.</text>
</comment>
<keyword evidence="4" id="KW-0732">Signal</keyword>
<evidence type="ECO:0000256" key="5">
    <source>
        <dbReference type="ARBA" id="ARBA00023040"/>
    </source>
</evidence>
<evidence type="ECO:0000256" key="1">
    <source>
        <dbReference type="ARBA" id="ARBA00004651"/>
    </source>
</evidence>
<dbReference type="InterPro" id="IPR043458">
    <property type="entry name" value="GPR158/179"/>
</dbReference>
<accession>A0A8J2JNJ2</accession>
<dbReference type="Proteomes" id="UP000708208">
    <property type="component" value="Unassembled WGS sequence"/>
</dbReference>
<dbReference type="PANTHER" id="PTHR32546">
    <property type="entry name" value="G-PROTEIN COUPLED RECEPTOR 158-RELATED"/>
    <property type="match status" value="1"/>
</dbReference>
<evidence type="ECO:0000256" key="8">
    <source>
        <dbReference type="ARBA" id="ARBA00023224"/>
    </source>
</evidence>
<keyword evidence="9" id="KW-0472">Membrane</keyword>
<evidence type="ECO:0000256" key="6">
    <source>
        <dbReference type="ARBA" id="ARBA00023170"/>
    </source>
</evidence>
<dbReference type="AlphaFoldDB" id="A0A8J2JNJ2"/>
<dbReference type="PANTHER" id="PTHR32546:SF29">
    <property type="entry name" value="G-PROTEIN COUPLED RECEPTORS FAMILY 3 PROFILE DOMAIN-CONTAINING PROTEIN"/>
    <property type="match status" value="1"/>
</dbReference>
<keyword evidence="5" id="KW-0297">G-protein coupled receptor</keyword>
<gene>
    <name evidence="11" type="ORF">AFUS01_LOCUS11180</name>
</gene>
<keyword evidence="12" id="KW-1185">Reference proteome</keyword>
<keyword evidence="9" id="KW-1133">Transmembrane helix</keyword>
<keyword evidence="9" id="KW-0812">Transmembrane</keyword>
<feature type="transmembrane region" description="Helical" evidence="9">
    <location>
        <begin position="184"/>
        <end position="202"/>
    </location>
</feature>
<evidence type="ECO:0000256" key="4">
    <source>
        <dbReference type="ARBA" id="ARBA00022729"/>
    </source>
</evidence>
<dbReference type="Pfam" id="PF22572">
    <property type="entry name" value="GPR158_179_EC"/>
    <property type="match status" value="1"/>
</dbReference>
<protein>
    <recommendedName>
        <fullName evidence="10">GPR158/179 extracellular domain-containing protein</fullName>
    </recommendedName>
</protein>
<evidence type="ECO:0000256" key="3">
    <source>
        <dbReference type="ARBA" id="ARBA00022475"/>
    </source>
</evidence>
<comment type="similarity">
    <text evidence="2">Belongs to the G-protein coupled receptor 3 family.</text>
</comment>
<evidence type="ECO:0000256" key="9">
    <source>
        <dbReference type="SAM" id="Phobius"/>
    </source>
</evidence>
<dbReference type="EMBL" id="CAJVCH010085117">
    <property type="protein sequence ID" value="CAG7722002.1"/>
    <property type="molecule type" value="Genomic_DNA"/>
</dbReference>
<dbReference type="GO" id="GO:0004930">
    <property type="term" value="F:G protein-coupled receptor activity"/>
    <property type="evidence" value="ECO:0007669"/>
    <property type="project" value="UniProtKB-KW"/>
</dbReference>
<evidence type="ECO:0000256" key="2">
    <source>
        <dbReference type="ARBA" id="ARBA00007242"/>
    </source>
</evidence>
<dbReference type="OrthoDB" id="2129233at2759"/>
<organism evidence="11 12">
    <name type="scientific">Allacma fusca</name>
    <dbReference type="NCBI Taxonomy" id="39272"/>
    <lineage>
        <taxon>Eukaryota</taxon>
        <taxon>Metazoa</taxon>
        <taxon>Ecdysozoa</taxon>
        <taxon>Arthropoda</taxon>
        <taxon>Hexapoda</taxon>
        <taxon>Collembola</taxon>
        <taxon>Symphypleona</taxon>
        <taxon>Sminthuridae</taxon>
        <taxon>Allacma</taxon>
    </lineage>
</organism>
<comment type="subcellular location">
    <subcellularLocation>
        <location evidence="1">Cell membrane</location>
        <topology evidence="1">Multi-pass membrane protein</topology>
    </subcellularLocation>
</comment>
<keyword evidence="7" id="KW-0325">Glycoprotein</keyword>
<keyword evidence="6" id="KW-0675">Receptor</keyword>
<dbReference type="GO" id="GO:0005886">
    <property type="term" value="C:plasma membrane"/>
    <property type="evidence" value="ECO:0007669"/>
    <property type="project" value="UniProtKB-SubCell"/>
</dbReference>
<evidence type="ECO:0000313" key="12">
    <source>
        <dbReference type="Proteomes" id="UP000708208"/>
    </source>
</evidence>
<evidence type="ECO:0000313" key="11">
    <source>
        <dbReference type="EMBL" id="CAG7722002.1"/>
    </source>
</evidence>
<evidence type="ECO:0000256" key="7">
    <source>
        <dbReference type="ARBA" id="ARBA00023180"/>
    </source>
</evidence>
<evidence type="ECO:0000259" key="10">
    <source>
        <dbReference type="Pfam" id="PF22572"/>
    </source>
</evidence>
<feature type="transmembrane region" description="Helical" evidence="9">
    <location>
        <begin position="151"/>
        <end position="172"/>
    </location>
</feature>
<name>A0A8J2JNJ2_9HEXA</name>